<name>A0A0E0JJA2_ORYPU</name>
<dbReference type="AlphaFoldDB" id="A0A0E0JJA2"/>
<evidence type="ECO:0000313" key="2">
    <source>
        <dbReference type="Proteomes" id="UP000026962"/>
    </source>
</evidence>
<dbReference type="Proteomes" id="UP000026962">
    <property type="component" value="Chromosome 1"/>
</dbReference>
<sequence length="56" mass="6483">MRRRPHPFHRCLSRPRHAVRYPRRYFAYCRHPPPIPVHLPARVVGAVGATSTSAEP</sequence>
<organism evidence="1">
    <name type="scientific">Oryza punctata</name>
    <name type="common">Red rice</name>
    <dbReference type="NCBI Taxonomy" id="4537"/>
    <lineage>
        <taxon>Eukaryota</taxon>
        <taxon>Viridiplantae</taxon>
        <taxon>Streptophyta</taxon>
        <taxon>Embryophyta</taxon>
        <taxon>Tracheophyta</taxon>
        <taxon>Spermatophyta</taxon>
        <taxon>Magnoliopsida</taxon>
        <taxon>Liliopsida</taxon>
        <taxon>Poales</taxon>
        <taxon>Poaceae</taxon>
        <taxon>BOP clade</taxon>
        <taxon>Oryzoideae</taxon>
        <taxon>Oryzeae</taxon>
        <taxon>Oryzinae</taxon>
        <taxon>Oryza</taxon>
    </lineage>
</organism>
<dbReference type="Gramene" id="OPUNC01G17550.1">
    <property type="protein sequence ID" value="OPUNC01G17550.1"/>
    <property type="gene ID" value="OPUNC01G17550"/>
</dbReference>
<reference evidence="1" key="1">
    <citation type="submission" date="2015-04" db="UniProtKB">
        <authorList>
            <consortium name="EnsemblPlants"/>
        </authorList>
    </citation>
    <scope>IDENTIFICATION</scope>
</reference>
<protein>
    <submittedName>
        <fullName evidence="1">Uncharacterized protein</fullName>
    </submittedName>
</protein>
<reference evidence="1" key="2">
    <citation type="submission" date="2018-05" db="EMBL/GenBank/DDBJ databases">
        <title>OpunRS2 (Oryza punctata Reference Sequence Version 2).</title>
        <authorList>
            <person name="Zhang J."/>
            <person name="Kudrna D."/>
            <person name="Lee S."/>
            <person name="Talag J."/>
            <person name="Welchert J."/>
            <person name="Wing R.A."/>
        </authorList>
    </citation>
    <scope>NUCLEOTIDE SEQUENCE [LARGE SCALE GENOMIC DNA]</scope>
</reference>
<dbReference type="EnsemblPlants" id="OPUNC01G17550.1">
    <property type="protein sequence ID" value="OPUNC01G17550.1"/>
    <property type="gene ID" value="OPUNC01G17550"/>
</dbReference>
<evidence type="ECO:0000313" key="1">
    <source>
        <dbReference type="EnsemblPlants" id="OPUNC01G17550.1"/>
    </source>
</evidence>
<accession>A0A0E0JJA2</accession>
<keyword evidence="2" id="KW-1185">Reference proteome</keyword>
<dbReference type="HOGENOM" id="CLU_3017586_0_0_1"/>
<proteinExistence type="predicted"/>